<sequence>MASEDITKLAESLAKTQVGGGLLSFKGKSLKLNTAEDAEDVIKEIEEFDGLEALRLEGNTVGVEAAKVIAKALEKKSQLKRCHWSDMFTGRLRSEIPPALISLGEALISAGCQLVELDLSDNAFGPDGVSGFEALLKSPTCFTLQELKLNNCGMGIGGGKILAGALKECHRKSTAQGKPLALKVFMGGRNRLENDGATALAEAFTVIGTLEDVHMPQNGINHPGITALAEAFAVNPLLRVINLNDNTFTEKGAVAMAEALKKLRQVETINFGDCLVRSEGAIAIAEAVSEGLHKLKVLASHTLILFCILLCM</sequence>
<dbReference type="AlphaFoldDB" id="A0A8C5SAQ6"/>
<dbReference type="PANTHER" id="PTHR24113:SF12">
    <property type="entry name" value="RAN GTPASE-ACTIVATING PROTEIN 1"/>
    <property type="match status" value="1"/>
</dbReference>
<dbReference type="GeneTree" id="ENSGT00440000039203"/>
<dbReference type="InterPro" id="IPR027038">
    <property type="entry name" value="RanGap"/>
</dbReference>
<name>A0A8C5SAQ6_LATLA</name>
<dbReference type="GO" id="GO:0106068">
    <property type="term" value="C:SUMO ligase complex"/>
    <property type="evidence" value="ECO:0007669"/>
    <property type="project" value="Ensembl"/>
</dbReference>
<evidence type="ECO:0000256" key="4">
    <source>
        <dbReference type="ARBA" id="ARBA00022737"/>
    </source>
</evidence>
<dbReference type="Pfam" id="PF13516">
    <property type="entry name" value="LRR_6"/>
    <property type="match status" value="2"/>
</dbReference>
<evidence type="ECO:0000256" key="7">
    <source>
        <dbReference type="ARBA" id="ARBA00074239"/>
    </source>
</evidence>
<dbReference type="GO" id="GO:0005829">
    <property type="term" value="C:cytosol"/>
    <property type="evidence" value="ECO:0007669"/>
    <property type="project" value="Ensembl"/>
</dbReference>
<evidence type="ECO:0000313" key="8">
    <source>
        <dbReference type="Ensembl" id="ENSLLTP00000013840.1"/>
    </source>
</evidence>
<keyword evidence="3" id="KW-0433">Leucine-rich repeat</keyword>
<dbReference type="SUPFAM" id="SSF52047">
    <property type="entry name" value="RNI-like"/>
    <property type="match status" value="1"/>
</dbReference>
<dbReference type="Ensembl" id="ENSLLTT00000014382.1">
    <property type="protein sequence ID" value="ENSLLTP00000013840.1"/>
    <property type="gene ID" value="ENSLLTG00000010607.1"/>
</dbReference>
<evidence type="ECO:0000313" key="9">
    <source>
        <dbReference type="Proteomes" id="UP000694406"/>
    </source>
</evidence>
<dbReference type="GO" id="GO:0016925">
    <property type="term" value="P:protein sumoylation"/>
    <property type="evidence" value="ECO:0007669"/>
    <property type="project" value="Ensembl"/>
</dbReference>
<evidence type="ECO:0000256" key="6">
    <source>
        <dbReference type="ARBA" id="ARBA00060740"/>
    </source>
</evidence>
<dbReference type="GO" id="GO:0031267">
    <property type="term" value="F:small GTPase binding"/>
    <property type="evidence" value="ECO:0007669"/>
    <property type="project" value="Ensembl"/>
</dbReference>
<dbReference type="Gene3D" id="3.80.10.10">
    <property type="entry name" value="Ribonuclease Inhibitor"/>
    <property type="match status" value="1"/>
</dbReference>
<evidence type="ECO:0000256" key="1">
    <source>
        <dbReference type="ARBA" id="ARBA00004123"/>
    </source>
</evidence>
<evidence type="ECO:0000256" key="5">
    <source>
        <dbReference type="ARBA" id="ARBA00023242"/>
    </source>
</evidence>
<keyword evidence="9" id="KW-1185">Reference proteome</keyword>
<dbReference type="Proteomes" id="UP000694406">
    <property type="component" value="Unplaced"/>
</dbReference>
<comment type="similarity">
    <text evidence="6">Belongs to the RNA1 family.</text>
</comment>
<gene>
    <name evidence="8" type="primary">RANGAP1</name>
</gene>
<dbReference type="CDD" id="cd00116">
    <property type="entry name" value="LRR_RI"/>
    <property type="match status" value="1"/>
</dbReference>
<dbReference type="GO" id="GO:0005096">
    <property type="term" value="F:GTPase activator activity"/>
    <property type="evidence" value="ECO:0007669"/>
    <property type="project" value="UniProtKB-KW"/>
</dbReference>
<protein>
    <recommendedName>
        <fullName evidence="7">Ran GTPase-activating protein 1</fullName>
    </recommendedName>
</protein>
<dbReference type="GO" id="GO:0016235">
    <property type="term" value="C:aggresome"/>
    <property type="evidence" value="ECO:0007669"/>
    <property type="project" value="Ensembl"/>
</dbReference>
<proteinExistence type="inferred from homology"/>
<dbReference type="SMART" id="SM00368">
    <property type="entry name" value="LRR_RI"/>
    <property type="match status" value="6"/>
</dbReference>
<dbReference type="GO" id="GO:0031965">
    <property type="term" value="C:nuclear membrane"/>
    <property type="evidence" value="ECO:0007669"/>
    <property type="project" value="Ensembl"/>
</dbReference>
<dbReference type="FunFam" id="3.80.10.10:FF:000142">
    <property type="entry name" value="Ran GTPase activating protein 1"/>
    <property type="match status" value="1"/>
</dbReference>
<keyword evidence="4" id="KW-0677">Repeat</keyword>
<evidence type="ECO:0000256" key="3">
    <source>
        <dbReference type="ARBA" id="ARBA00022614"/>
    </source>
</evidence>
<accession>A0A8C5SAQ6</accession>
<comment type="subcellular location">
    <subcellularLocation>
        <location evidence="1">Nucleus</location>
    </subcellularLocation>
</comment>
<dbReference type="InterPro" id="IPR032675">
    <property type="entry name" value="LRR_dom_sf"/>
</dbReference>
<dbReference type="GO" id="GO:0006913">
    <property type="term" value="P:nucleocytoplasmic transport"/>
    <property type="evidence" value="ECO:0007669"/>
    <property type="project" value="TreeGrafter"/>
</dbReference>
<keyword evidence="5" id="KW-0539">Nucleus</keyword>
<dbReference type="GO" id="GO:0046826">
    <property type="term" value="P:negative regulation of protein export from nucleus"/>
    <property type="evidence" value="ECO:0007669"/>
    <property type="project" value="Ensembl"/>
</dbReference>
<reference evidence="8" key="2">
    <citation type="submission" date="2025-09" db="UniProtKB">
        <authorList>
            <consortium name="Ensembl"/>
        </authorList>
    </citation>
    <scope>IDENTIFICATION</scope>
</reference>
<dbReference type="GO" id="GO:0000776">
    <property type="term" value="C:kinetochore"/>
    <property type="evidence" value="ECO:0007669"/>
    <property type="project" value="Ensembl"/>
</dbReference>
<dbReference type="PANTHER" id="PTHR24113">
    <property type="entry name" value="RAN GTPASE-ACTIVATING PROTEIN 1"/>
    <property type="match status" value="1"/>
</dbReference>
<dbReference type="InterPro" id="IPR001611">
    <property type="entry name" value="Leu-rich_rpt"/>
</dbReference>
<dbReference type="GO" id="GO:0003723">
    <property type="term" value="F:RNA binding"/>
    <property type="evidence" value="ECO:0007669"/>
    <property type="project" value="Ensembl"/>
</dbReference>
<dbReference type="GO" id="GO:0048471">
    <property type="term" value="C:perinuclear region of cytoplasm"/>
    <property type="evidence" value="ECO:0007669"/>
    <property type="project" value="Ensembl"/>
</dbReference>
<organism evidence="8 9">
    <name type="scientific">Laticauda laticaudata</name>
    <name type="common">Blue-ringed sea krait</name>
    <name type="synonym">Blue-lipped sea krait</name>
    <dbReference type="NCBI Taxonomy" id="8630"/>
    <lineage>
        <taxon>Eukaryota</taxon>
        <taxon>Metazoa</taxon>
        <taxon>Chordata</taxon>
        <taxon>Craniata</taxon>
        <taxon>Vertebrata</taxon>
        <taxon>Euteleostomi</taxon>
        <taxon>Lepidosauria</taxon>
        <taxon>Squamata</taxon>
        <taxon>Bifurcata</taxon>
        <taxon>Unidentata</taxon>
        <taxon>Episquamata</taxon>
        <taxon>Toxicofera</taxon>
        <taxon>Serpentes</taxon>
        <taxon>Colubroidea</taxon>
        <taxon>Elapidae</taxon>
        <taxon>Laticaudinae</taxon>
        <taxon>Laticauda</taxon>
    </lineage>
</organism>
<keyword evidence="2" id="KW-0343">GTPase activation</keyword>
<evidence type="ECO:0000256" key="2">
    <source>
        <dbReference type="ARBA" id="ARBA00022468"/>
    </source>
</evidence>
<reference evidence="8" key="1">
    <citation type="submission" date="2025-08" db="UniProtKB">
        <authorList>
            <consortium name="Ensembl"/>
        </authorList>
    </citation>
    <scope>IDENTIFICATION</scope>
</reference>